<sequence>MAAFAETGTYLQFAEKPRGEARPLLWPVLVHRVLYPEAKEAQLNLFQRAVLGLIRAQLTQAEAIAELTGLHVNLIKLILAQGVSNGWLTDSARGLTEKGEQLLDGESVEDDNLKAGYLFQDAISGQFWPRFAEQLDSIEPEDPLQRYPVFKGERKSGKSIRPFVMAAGKSSLPTLDHEALAIAYRDYRDDCRAARQLDSGQFPQFLKLSGVQRLDDTAKPARVLLWAKPDDEGLELWAVDDPFALRANAWWLQDALREQTEGGSKYLLNHLQPLVSVPRADDQTVEQWLQAMRQQADMQVLTEYPWAARQPDIKRHLAALLLRMNKLEQGDQSEQELDAAVMECQKLLEVLMQWLIHQYPVEAGHLPKQKNLGRGLNARVLSALQLPAFTDGVISKLAGQNINQIILACSRPGSSLKALLFAAAMGTLNHSGHPFKTLLARELQLDRLLLLADLRNRSSHAQSRFTGREVAPLTYEETLDNIQYALGFTEFFKEWM</sequence>
<feature type="domain" description="PRTase associated wHTH" evidence="1">
    <location>
        <begin position="49"/>
        <end position="104"/>
    </location>
</feature>
<accession>A0A023WXQ8</accession>
<gene>
    <name evidence="2" type="ORF">UIB01_20645</name>
</gene>
<dbReference type="KEGG" id="pstu:UIB01_20645"/>
<evidence type="ECO:0000313" key="3">
    <source>
        <dbReference type="Proteomes" id="UP000025238"/>
    </source>
</evidence>
<name>A0A023WXQ8_STUST</name>
<reference evidence="2 3" key="1">
    <citation type="submission" date="2014-03" db="EMBL/GenBank/DDBJ databases">
        <title>Complete genome sequence of Pseudomonas stutzeri 19SMN4.</title>
        <authorList>
            <person name="Brunet-Galmes I."/>
            <person name="Nogales B."/>
            <person name="Busquets A."/>
            <person name="Pena A."/>
            <person name="Gomila M."/>
            <person name="Garcia-Valdes E."/>
            <person name="Lalucat J."/>
            <person name="Bennasar A."/>
            <person name="Bosch R."/>
        </authorList>
    </citation>
    <scope>NUCLEOTIDE SEQUENCE [LARGE SCALE GENOMIC DNA]</scope>
    <source>
        <strain evidence="2 3">19SMN4</strain>
    </source>
</reference>
<proteinExistence type="predicted"/>
<dbReference type="Pfam" id="PF24409">
    <property type="entry name" value="wHTH-PRTase_assc"/>
    <property type="match status" value="1"/>
</dbReference>
<evidence type="ECO:0000313" key="2">
    <source>
        <dbReference type="EMBL" id="AHY44751.1"/>
    </source>
</evidence>
<dbReference type="PATRIC" id="fig|316.97.peg.4130"/>
<dbReference type="EMBL" id="CP007509">
    <property type="protein sequence ID" value="AHY44751.1"/>
    <property type="molecule type" value="Genomic_DNA"/>
</dbReference>
<evidence type="ECO:0000259" key="1">
    <source>
        <dbReference type="Pfam" id="PF24409"/>
    </source>
</evidence>
<dbReference type="AlphaFoldDB" id="A0A023WXQ8"/>
<organism evidence="2 3">
    <name type="scientific">Stutzerimonas stutzeri</name>
    <name type="common">Pseudomonas stutzeri</name>
    <dbReference type="NCBI Taxonomy" id="316"/>
    <lineage>
        <taxon>Bacteria</taxon>
        <taxon>Pseudomonadati</taxon>
        <taxon>Pseudomonadota</taxon>
        <taxon>Gammaproteobacteria</taxon>
        <taxon>Pseudomonadales</taxon>
        <taxon>Pseudomonadaceae</taxon>
        <taxon>Stutzerimonas</taxon>
    </lineage>
</organism>
<protein>
    <recommendedName>
        <fullName evidence="1">PRTase associated wHTH domain-containing protein</fullName>
    </recommendedName>
</protein>
<dbReference type="Proteomes" id="UP000025238">
    <property type="component" value="Chromosome"/>
</dbReference>
<dbReference type="InterPro" id="IPR057055">
    <property type="entry name" value="wHTH-PRTase_assoc"/>
</dbReference>